<evidence type="ECO:0000313" key="7">
    <source>
        <dbReference type="Ensembl" id="ENSPKIP00000020145.1"/>
    </source>
</evidence>
<proteinExistence type="inferred from homology"/>
<dbReference type="KEGG" id="pki:111851353"/>
<keyword evidence="8" id="KW-1185">Reference proteome</keyword>
<dbReference type="Ensembl" id="ENSPKIT00000000758.1">
    <property type="protein sequence ID" value="ENSPKIP00000020145.1"/>
    <property type="gene ID" value="ENSPKIG00000005036.1"/>
</dbReference>
<feature type="transmembrane region" description="Helical" evidence="6">
    <location>
        <begin position="56"/>
        <end position="80"/>
    </location>
</feature>
<dbReference type="AlphaFoldDB" id="A0A3B3RQP4"/>
<evidence type="ECO:0000256" key="5">
    <source>
        <dbReference type="ARBA" id="ARBA00023136"/>
    </source>
</evidence>
<dbReference type="GeneID" id="111851353"/>
<keyword evidence="3 6" id="KW-0812">Transmembrane</keyword>
<dbReference type="GeneTree" id="ENSGT01150000287073"/>
<keyword evidence="4 6" id="KW-1133">Transmembrane helix</keyword>
<comment type="subcellular location">
    <subcellularLocation>
        <location evidence="1">Membrane</location>
    </subcellularLocation>
</comment>
<evidence type="ECO:0000256" key="1">
    <source>
        <dbReference type="ARBA" id="ARBA00004370"/>
    </source>
</evidence>
<accession>A0A3B3RQP4</accession>
<evidence type="ECO:0000256" key="2">
    <source>
        <dbReference type="ARBA" id="ARBA00006843"/>
    </source>
</evidence>
<dbReference type="Proteomes" id="UP000261540">
    <property type="component" value="Unplaced"/>
</dbReference>
<sequence length="87" mass="9251">MNGSTAPTKDYLGISIFNTLCCCLPLGVIAIIYSLRARDANAAGDSTRAEQASHTAKILNISGIVTGLIFLVIIIIYWIVVAVKIAK</sequence>
<dbReference type="Pfam" id="PF04505">
    <property type="entry name" value="CD225"/>
    <property type="match status" value="1"/>
</dbReference>
<evidence type="ECO:0000256" key="4">
    <source>
        <dbReference type="ARBA" id="ARBA00022989"/>
    </source>
</evidence>
<evidence type="ECO:0000313" key="8">
    <source>
        <dbReference type="Proteomes" id="UP000261540"/>
    </source>
</evidence>
<reference evidence="7" key="2">
    <citation type="submission" date="2025-09" db="UniProtKB">
        <authorList>
            <consortium name="Ensembl"/>
        </authorList>
    </citation>
    <scope>IDENTIFICATION</scope>
</reference>
<dbReference type="InterPro" id="IPR007593">
    <property type="entry name" value="CD225/Dispanin_fam"/>
</dbReference>
<evidence type="ECO:0000256" key="3">
    <source>
        <dbReference type="ARBA" id="ARBA00022692"/>
    </source>
</evidence>
<evidence type="ECO:0000256" key="6">
    <source>
        <dbReference type="SAM" id="Phobius"/>
    </source>
</evidence>
<dbReference type="PANTHER" id="PTHR14948:SF46">
    <property type="entry name" value="DISPANIN SUBFAMILY A MEMBER 2B-LIKE-RELATED"/>
    <property type="match status" value="1"/>
</dbReference>
<reference evidence="7" key="1">
    <citation type="submission" date="2025-08" db="UniProtKB">
        <authorList>
            <consortium name="Ensembl"/>
        </authorList>
    </citation>
    <scope>IDENTIFICATION</scope>
</reference>
<comment type="similarity">
    <text evidence="2">Belongs to the CD225/Dispanin family.</text>
</comment>
<name>A0A3B3RQP4_9TELE</name>
<keyword evidence="5 6" id="KW-0472">Membrane</keyword>
<dbReference type="GO" id="GO:0016020">
    <property type="term" value="C:membrane"/>
    <property type="evidence" value="ECO:0007669"/>
    <property type="project" value="UniProtKB-SubCell"/>
</dbReference>
<dbReference type="STRING" id="1676925.ENSPKIP00000020145"/>
<protein>
    <submittedName>
        <fullName evidence="7">Proline-rich transmembrane protein 1-like</fullName>
    </submittedName>
</protein>
<dbReference type="InterPro" id="IPR051423">
    <property type="entry name" value="CD225/Dispanin"/>
</dbReference>
<dbReference type="RefSeq" id="XP_023681969.1">
    <property type="nucleotide sequence ID" value="XM_023826201.2"/>
</dbReference>
<organism evidence="7 8">
    <name type="scientific">Paramormyrops kingsleyae</name>
    <dbReference type="NCBI Taxonomy" id="1676925"/>
    <lineage>
        <taxon>Eukaryota</taxon>
        <taxon>Metazoa</taxon>
        <taxon>Chordata</taxon>
        <taxon>Craniata</taxon>
        <taxon>Vertebrata</taxon>
        <taxon>Euteleostomi</taxon>
        <taxon>Actinopterygii</taxon>
        <taxon>Neopterygii</taxon>
        <taxon>Teleostei</taxon>
        <taxon>Osteoglossocephala</taxon>
        <taxon>Osteoglossomorpha</taxon>
        <taxon>Osteoglossiformes</taxon>
        <taxon>Mormyridae</taxon>
        <taxon>Paramormyrops</taxon>
    </lineage>
</organism>
<dbReference type="OrthoDB" id="6083617at2759"/>
<feature type="transmembrane region" description="Helical" evidence="6">
    <location>
        <begin position="12"/>
        <end position="35"/>
    </location>
</feature>
<dbReference type="PANTHER" id="PTHR14948">
    <property type="entry name" value="NG5"/>
    <property type="match status" value="1"/>
</dbReference>